<dbReference type="InterPro" id="IPR050121">
    <property type="entry name" value="Cytochrome_P450_monoxygenase"/>
</dbReference>
<dbReference type="GO" id="GO:0020037">
    <property type="term" value="F:heme binding"/>
    <property type="evidence" value="ECO:0007669"/>
    <property type="project" value="InterPro"/>
</dbReference>
<dbReference type="PANTHER" id="PTHR24305:SF78">
    <property type="entry name" value="P450, PUTATIVE (EUROFUNG)-RELATED"/>
    <property type="match status" value="1"/>
</dbReference>
<sequence>MGATLLICSALVGAGLHACSQLRELDLALPQTLFSLGAVAFAAIYAGVYSTATNAAISLSITTLSLTVCTLVYRAFFHRLRKFPGPFPAKLTKFYGVWLSRNNQYHFEVEKLHEKYGDVLRTGPRELTISRASPLLQISACGKTNFYSMHDSNLMRLGLASTTSIDDHRKRRRGWNIPLTPQQISIYDDSIHSVVSIFLERIAETAGKPTNITEWNSWLSYDIMGIVGYGKDFGNLRNNKEHNAIKLLRESVAVLGFFKQVPWLGNLLVHIPGGLGALEPFTKYCKDLVTEKQQLIRGKSLDSPTDIVTWFIKSFEEKKNYAAHTIEGLHDDSRSLVVGGSDTTSATMTNILYYLSLHPHYMKKLQSELDSVFPNGPSTFTSNKLDHSLFDRVPLLEGIINETLRLNPPVSSGNPRVTPPEGIHVPTQGGEEAMYIPGDVNVLMPQWIFPFQLGMYNCVGKDLGMWEMKIVLSRLALQFDVCFAPEEDGKFQERILDTWTLTLPSLNLVFTERKAAE</sequence>
<dbReference type="OrthoDB" id="6692864at2759"/>
<dbReference type="PRINTS" id="PR00463">
    <property type="entry name" value="EP450I"/>
</dbReference>
<keyword evidence="1" id="KW-0472">Membrane</keyword>
<dbReference type="PANTHER" id="PTHR24305">
    <property type="entry name" value="CYTOCHROME P450"/>
    <property type="match status" value="1"/>
</dbReference>
<reference evidence="2" key="1">
    <citation type="journal article" date="2020" name="Stud. Mycol.">
        <title>101 Dothideomycetes genomes: a test case for predicting lifestyles and emergence of pathogens.</title>
        <authorList>
            <person name="Haridas S."/>
            <person name="Albert R."/>
            <person name="Binder M."/>
            <person name="Bloem J."/>
            <person name="Labutti K."/>
            <person name="Salamov A."/>
            <person name="Andreopoulos B."/>
            <person name="Baker S."/>
            <person name="Barry K."/>
            <person name="Bills G."/>
            <person name="Bluhm B."/>
            <person name="Cannon C."/>
            <person name="Castanera R."/>
            <person name="Culley D."/>
            <person name="Daum C."/>
            <person name="Ezra D."/>
            <person name="Gonzalez J."/>
            <person name="Henrissat B."/>
            <person name="Kuo A."/>
            <person name="Liang C."/>
            <person name="Lipzen A."/>
            <person name="Lutzoni F."/>
            <person name="Magnuson J."/>
            <person name="Mondo S."/>
            <person name="Nolan M."/>
            <person name="Ohm R."/>
            <person name="Pangilinan J."/>
            <person name="Park H.-J."/>
            <person name="Ramirez L."/>
            <person name="Alfaro M."/>
            <person name="Sun H."/>
            <person name="Tritt A."/>
            <person name="Yoshinaga Y."/>
            <person name="Zwiers L.-H."/>
            <person name="Turgeon B."/>
            <person name="Goodwin S."/>
            <person name="Spatafora J."/>
            <person name="Crous P."/>
            <person name="Grigoriev I."/>
        </authorList>
    </citation>
    <scope>NUCLEOTIDE SEQUENCE</scope>
    <source>
        <strain evidence="2">CBS 121167</strain>
    </source>
</reference>
<dbReference type="GeneID" id="54295636"/>
<keyword evidence="1" id="KW-1133">Transmembrane helix</keyword>
<dbReference type="EMBL" id="ML995485">
    <property type="protein sequence ID" value="KAF2141924.1"/>
    <property type="molecule type" value="Genomic_DNA"/>
</dbReference>
<dbReference type="RefSeq" id="XP_033397636.1">
    <property type="nucleotide sequence ID" value="XM_033538140.1"/>
</dbReference>
<evidence type="ECO:0000313" key="2">
    <source>
        <dbReference type="EMBL" id="KAF2141924.1"/>
    </source>
</evidence>
<dbReference type="InterPro" id="IPR001128">
    <property type="entry name" value="Cyt_P450"/>
</dbReference>
<feature type="non-terminal residue" evidence="2">
    <location>
        <position position="1"/>
    </location>
</feature>
<dbReference type="Pfam" id="PF00067">
    <property type="entry name" value="p450"/>
    <property type="match status" value="1"/>
</dbReference>
<dbReference type="Proteomes" id="UP000799438">
    <property type="component" value="Unassembled WGS sequence"/>
</dbReference>
<proteinExistence type="predicted"/>
<evidence type="ECO:0008006" key="4">
    <source>
        <dbReference type="Google" id="ProtNLM"/>
    </source>
</evidence>
<feature type="transmembrane region" description="Helical" evidence="1">
    <location>
        <begin position="55"/>
        <end position="76"/>
    </location>
</feature>
<dbReference type="AlphaFoldDB" id="A0A6A6BFA6"/>
<dbReference type="InterPro" id="IPR036396">
    <property type="entry name" value="Cyt_P450_sf"/>
</dbReference>
<name>A0A6A6BFA6_9PEZI</name>
<dbReference type="Gene3D" id="1.10.630.10">
    <property type="entry name" value="Cytochrome P450"/>
    <property type="match status" value="1"/>
</dbReference>
<feature type="transmembrane region" description="Helical" evidence="1">
    <location>
        <begin position="28"/>
        <end position="48"/>
    </location>
</feature>
<dbReference type="SUPFAM" id="SSF48264">
    <property type="entry name" value="Cytochrome P450"/>
    <property type="match status" value="1"/>
</dbReference>
<gene>
    <name evidence="2" type="ORF">K452DRAFT_249623</name>
</gene>
<organism evidence="2 3">
    <name type="scientific">Aplosporella prunicola CBS 121167</name>
    <dbReference type="NCBI Taxonomy" id="1176127"/>
    <lineage>
        <taxon>Eukaryota</taxon>
        <taxon>Fungi</taxon>
        <taxon>Dikarya</taxon>
        <taxon>Ascomycota</taxon>
        <taxon>Pezizomycotina</taxon>
        <taxon>Dothideomycetes</taxon>
        <taxon>Dothideomycetes incertae sedis</taxon>
        <taxon>Botryosphaeriales</taxon>
        <taxon>Aplosporellaceae</taxon>
        <taxon>Aplosporella</taxon>
    </lineage>
</organism>
<keyword evidence="1" id="KW-0812">Transmembrane</keyword>
<dbReference type="PRINTS" id="PR00385">
    <property type="entry name" value="P450"/>
</dbReference>
<dbReference type="InterPro" id="IPR002401">
    <property type="entry name" value="Cyt_P450_E_grp-I"/>
</dbReference>
<dbReference type="GO" id="GO:0004497">
    <property type="term" value="F:monooxygenase activity"/>
    <property type="evidence" value="ECO:0007669"/>
    <property type="project" value="InterPro"/>
</dbReference>
<protein>
    <recommendedName>
        <fullName evidence="4">Cytochrome P450</fullName>
    </recommendedName>
</protein>
<accession>A0A6A6BFA6</accession>
<dbReference type="GO" id="GO:0016705">
    <property type="term" value="F:oxidoreductase activity, acting on paired donors, with incorporation or reduction of molecular oxygen"/>
    <property type="evidence" value="ECO:0007669"/>
    <property type="project" value="InterPro"/>
</dbReference>
<dbReference type="GO" id="GO:0005506">
    <property type="term" value="F:iron ion binding"/>
    <property type="evidence" value="ECO:0007669"/>
    <property type="project" value="InterPro"/>
</dbReference>
<keyword evidence="3" id="KW-1185">Reference proteome</keyword>
<evidence type="ECO:0000256" key="1">
    <source>
        <dbReference type="SAM" id="Phobius"/>
    </source>
</evidence>
<evidence type="ECO:0000313" key="3">
    <source>
        <dbReference type="Proteomes" id="UP000799438"/>
    </source>
</evidence>